<dbReference type="Proteomes" id="UP000276215">
    <property type="component" value="Unassembled WGS sequence"/>
</dbReference>
<name>A0A3N4IYU2_9PEZI</name>
<organism evidence="1 2">
    <name type="scientific">Choiromyces venosus 120613-1</name>
    <dbReference type="NCBI Taxonomy" id="1336337"/>
    <lineage>
        <taxon>Eukaryota</taxon>
        <taxon>Fungi</taxon>
        <taxon>Dikarya</taxon>
        <taxon>Ascomycota</taxon>
        <taxon>Pezizomycotina</taxon>
        <taxon>Pezizomycetes</taxon>
        <taxon>Pezizales</taxon>
        <taxon>Tuberaceae</taxon>
        <taxon>Choiromyces</taxon>
    </lineage>
</organism>
<proteinExistence type="predicted"/>
<sequence length="51" mass="5397">MGWVQVAAWDFAHHLCPQPHTFIGGPHEGRIAAAGGSCSAVITHHSPPLWG</sequence>
<reference evidence="1 2" key="1">
    <citation type="journal article" date="2018" name="Nat. Ecol. Evol.">
        <title>Pezizomycetes genomes reveal the molecular basis of ectomycorrhizal truffle lifestyle.</title>
        <authorList>
            <person name="Murat C."/>
            <person name="Payen T."/>
            <person name="Noel B."/>
            <person name="Kuo A."/>
            <person name="Morin E."/>
            <person name="Chen J."/>
            <person name="Kohler A."/>
            <person name="Krizsan K."/>
            <person name="Balestrini R."/>
            <person name="Da Silva C."/>
            <person name="Montanini B."/>
            <person name="Hainaut M."/>
            <person name="Levati E."/>
            <person name="Barry K.W."/>
            <person name="Belfiori B."/>
            <person name="Cichocki N."/>
            <person name="Clum A."/>
            <person name="Dockter R.B."/>
            <person name="Fauchery L."/>
            <person name="Guy J."/>
            <person name="Iotti M."/>
            <person name="Le Tacon F."/>
            <person name="Lindquist E.A."/>
            <person name="Lipzen A."/>
            <person name="Malagnac F."/>
            <person name="Mello A."/>
            <person name="Molinier V."/>
            <person name="Miyauchi S."/>
            <person name="Poulain J."/>
            <person name="Riccioni C."/>
            <person name="Rubini A."/>
            <person name="Sitrit Y."/>
            <person name="Splivallo R."/>
            <person name="Traeger S."/>
            <person name="Wang M."/>
            <person name="Zifcakova L."/>
            <person name="Wipf D."/>
            <person name="Zambonelli A."/>
            <person name="Paolocci F."/>
            <person name="Nowrousian M."/>
            <person name="Ottonello S."/>
            <person name="Baldrian P."/>
            <person name="Spatafora J.W."/>
            <person name="Henrissat B."/>
            <person name="Nagy L.G."/>
            <person name="Aury J.M."/>
            <person name="Wincker P."/>
            <person name="Grigoriev I.V."/>
            <person name="Bonfante P."/>
            <person name="Martin F.M."/>
        </authorList>
    </citation>
    <scope>NUCLEOTIDE SEQUENCE [LARGE SCALE GENOMIC DNA]</scope>
    <source>
        <strain evidence="1 2">120613-1</strain>
    </source>
</reference>
<evidence type="ECO:0000313" key="2">
    <source>
        <dbReference type="Proteomes" id="UP000276215"/>
    </source>
</evidence>
<dbReference type="AlphaFoldDB" id="A0A3N4IYU2"/>
<gene>
    <name evidence="1" type="ORF">L873DRAFT_1821997</name>
</gene>
<protein>
    <submittedName>
        <fullName evidence="1">Uncharacterized protein</fullName>
    </submittedName>
</protein>
<dbReference type="EMBL" id="ML120549">
    <property type="protein sequence ID" value="RPA89948.1"/>
    <property type="molecule type" value="Genomic_DNA"/>
</dbReference>
<accession>A0A3N4IYU2</accession>
<keyword evidence="2" id="KW-1185">Reference proteome</keyword>
<evidence type="ECO:0000313" key="1">
    <source>
        <dbReference type="EMBL" id="RPA89948.1"/>
    </source>
</evidence>